<dbReference type="CDD" id="cd00144">
    <property type="entry name" value="MPP_PPP_family"/>
    <property type="match status" value="1"/>
</dbReference>
<evidence type="ECO:0000256" key="2">
    <source>
        <dbReference type="SAM" id="MobiDB-lite"/>
    </source>
</evidence>
<feature type="region of interest" description="Disordered" evidence="2">
    <location>
        <begin position="416"/>
        <end position="459"/>
    </location>
</feature>
<evidence type="ECO:0000313" key="4">
    <source>
        <dbReference type="EMBL" id="KAF1762712.1"/>
    </source>
</evidence>
<dbReference type="PRINTS" id="PR00114">
    <property type="entry name" value="STPHPHTASE"/>
</dbReference>
<protein>
    <recommendedName>
        <fullName evidence="1">Serine/threonine-protein phosphatase</fullName>
        <ecNumber evidence="1">3.1.3.16</ecNumber>
    </recommendedName>
</protein>
<reference evidence="4 5" key="1">
    <citation type="submission" date="2019-12" db="EMBL/GenBank/DDBJ databases">
        <title>Chromosome-level assembly of the Caenorhabditis remanei genome.</title>
        <authorList>
            <person name="Teterina A.A."/>
            <person name="Willis J.H."/>
            <person name="Phillips P.C."/>
        </authorList>
    </citation>
    <scope>NUCLEOTIDE SEQUENCE [LARGE SCALE GENOMIC DNA]</scope>
    <source>
        <strain evidence="4 5">PX506</strain>
        <tissue evidence="4">Whole organism</tissue>
    </source>
</reference>
<dbReference type="GeneID" id="9811122"/>
<dbReference type="GO" id="GO:0004722">
    <property type="term" value="F:protein serine/threonine phosphatase activity"/>
    <property type="evidence" value="ECO:0007669"/>
    <property type="project" value="UniProtKB-EC"/>
</dbReference>
<comment type="similarity">
    <text evidence="1">Belongs to the PPP phosphatase family.</text>
</comment>
<dbReference type="PANTHER" id="PTHR11668:SF450">
    <property type="entry name" value="SERINE_THREONINE-PROTEIN PHOSPHATASE"/>
    <property type="match status" value="1"/>
</dbReference>
<sequence length="459" mass="51535">MNVLILQKTRDASQLLPMQHPCLSPEFMKKYSDLMIGLTTEVPDTDCLICHEFRESHEKTIECETTCHKVYHLKTRLNMVNETRTDTAKFIHRHMNVKKWLNYREQSYTKLELINLALDARDVFKNDGNPSALARISPPVLVVGDIHGQYADLMRILNTCPSKPAEKKKERPAPNNKKAGFISNRFVFLGDYVDRGSHSVECISLMFALKVHYPSQYVLLRGNHETRAINFAYGFREELQIKLGEADGQEVWEAFNETFAWMPLACLIGSKILCMHGGISQGMTLGDIEKIPLPLEDVGTNALAQDLLWADPTPDQSIASALPTPQWGKNLVRGLSCTFNPAAVTETVGRLKLKLIIRAHQMIPDGFKFVANYQLLTIFSAPRYMNETDNRGAIVRIQENGDFGIIVLKNTKGAGGKNPLNDELTRADDVPNESAKKKSDSAVNVMKLSSSKTKNSPKF</sequence>
<evidence type="ECO:0000313" key="5">
    <source>
        <dbReference type="Proteomes" id="UP000483820"/>
    </source>
</evidence>
<dbReference type="SMART" id="SM00156">
    <property type="entry name" value="PP2Ac"/>
    <property type="match status" value="1"/>
</dbReference>
<evidence type="ECO:0000259" key="3">
    <source>
        <dbReference type="PROSITE" id="PS00125"/>
    </source>
</evidence>
<feature type="compositionally biased region" description="Basic and acidic residues" evidence="2">
    <location>
        <begin position="423"/>
        <end position="440"/>
    </location>
</feature>
<dbReference type="InterPro" id="IPR004843">
    <property type="entry name" value="Calcineurin-like_PHP"/>
</dbReference>
<dbReference type="EMBL" id="WUAV01000003">
    <property type="protein sequence ID" value="KAF1762712.1"/>
    <property type="molecule type" value="Genomic_DNA"/>
</dbReference>
<dbReference type="AlphaFoldDB" id="A0A6A5H8L6"/>
<dbReference type="Pfam" id="PF00149">
    <property type="entry name" value="Metallophos"/>
    <property type="match status" value="1"/>
</dbReference>
<keyword evidence="1" id="KW-0378">Hydrolase</keyword>
<dbReference type="InterPro" id="IPR006186">
    <property type="entry name" value="Ser/Thr-sp_prot-phosphatase"/>
</dbReference>
<dbReference type="GO" id="GO:0005634">
    <property type="term" value="C:nucleus"/>
    <property type="evidence" value="ECO:0007669"/>
    <property type="project" value="TreeGrafter"/>
</dbReference>
<dbReference type="InterPro" id="IPR029052">
    <property type="entry name" value="Metallo-depent_PP-like"/>
</dbReference>
<dbReference type="RefSeq" id="XP_053587712.1">
    <property type="nucleotide sequence ID" value="XM_053728135.1"/>
</dbReference>
<dbReference type="SUPFAM" id="SSF56300">
    <property type="entry name" value="Metallo-dependent phosphatases"/>
    <property type="match status" value="1"/>
</dbReference>
<dbReference type="KEGG" id="crq:GCK72_010974"/>
<organism evidence="4 5">
    <name type="scientific">Caenorhabditis remanei</name>
    <name type="common">Caenorhabditis vulgaris</name>
    <dbReference type="NCBI Taxonomy" id="31234"/>
    <lineage>
        <taxon>Eukaryota</taxon>
        <taxon>Metazoa</taxon>
        <taxon>Ecdysozoa</taxon>
        <taxon>Nematoda</taxon>
        <taxon>Chromadorea</taxon>
        <taxon>Rhabditida</taxon>
        <taxon>Rhabditina</taxon>
        <taxon>Rhabditomorpha</taxon>
        <taxon>Rhabditoidea</taxon>
        <taxon>Rhabditidae</taxon>
        <taxon>Peloderinae</taxon>
        <taxon>Caenorhabditis</taxon>
    </lineage>
</organism>
<dbReference type="Proteomes" id="UP000483820">
    <property type="component" value="Chromosome III"/>
</dbReference>
<dbReference type="CTD" id="9811122"/>
<dbReference type="GO" id="GO:0005737">
    <property type="term" value="C:cytoplasm"/>
    <property type="evidence" value="ECO:0007669"/>
    <property type="project" value="TreeGrafter"/>
</dbReference>
<dbReference type="EC" id="3.1.3.16" evidence="1"/>
<accession>A0A6A5H8L6</accession>
<proteinExistence type="inferred from homology"/>
<evidence type="ECO:0000256" key="1">
    <source>
        <dbReference type="RuleBase" id="RU004273"/>
    </source>
</evidence>
<feature type="compositionally biased region" description="Polar residues" evidence="2">
    <location>
        <begin position="447"/>
        <end position="459"/>
    </location>
</feature>
<dbReference type="InterPro" id="IPR050341">
    <property type="entry name" value="PP1_catalytic_subunit"/>
</dbReference>
<dbReference type="Gene3D" id="3.60.21.10">
    <property type="match status" value="1"/>
</dbReference>
<gene>
    <name evidence="4" type="ORF">GCK72_010974</name>
</gene>
<dbReference type="PROSITE" id="PS00125">
    <property type="entry name" value="SER_THR_PHOSPHATASE"/>
    <property type="match status" value="1"/>
</dbReference>
<dbReference type="PANTHER" id="PTHR11668">
    <property type="entry name" value="SERINE/THREONINE PROTEIN PHOSPHATASE"/>
    <property type="match status" value="1"/>
</dbReference>
<feature type="domain" description="Serine/threonine specific protein phosphatases" evidence="3">
    <location>
        <begin position="220"/>
        <end position="225"/>
    </location>
</feature>
<comment type="caution">
    <text evidence="4">The sequence shown here is derived from an EMBL/GenBank/DDBJ whole genome shotgun (WGS) entry which is preliminary data.</text>
</comment>
<comment type="catalytic activity">
    <reaction evidence="1">
        <text>O-phospho-L-threonyl-[protein] + H2O = L-threonyl-[protein] + phosphate</text>
        <dbReference type="Rhea" id="RHEA:47004"/>
        <dbReference type="Rhea" id="RHEA-COMP:11060"/>
        <dbReference type="Rhea" id="RHEA-COMP:11605"/>
        <dbReference type="ChEBI" id="CHEBI:15377"/>
        <dbReference type="ChEBI" id="CHEBI:30013"/>
        <dbReference type="ChEBI" id="CHEBI:43474"/>
        <dbReference type="ChEBI" id="CHEBI:61977"/>
        <dbReference type="EC" id="3.1.3.16"/>
    </reaction>
</comment>
<name>A0A6A5H8L6_CAERE</name>
<dbReference type="CDD" id="cd15489">
    <property type="entry name" value="PHD_SF"/>
    <property type="match status" value="1"/>
</dbReference>